<evidence type="ECO:0000256" key="1">
    <source>
        <dbReference type="ARBA" id="ARBA00023004"/>
    </source>
</evidence>
<organism evidence="3 4">
    <name type="scientific">Lacticaseibacillus yichunensis</name>
    <dbReference type="NCBI Taxonomy" id="2486015"/>
    <lineage>
        <taxon>Bacteria</taxon>
        <taxon>Bacillati</taxon>
        <taxon>Bacillota</taxon>
        <taxon>Bacilli</taxon>
        <taxon>Lactobacillales</taxon>
        <taxon>Lactobacillaceae</taxon>
        <taxon>Lacticaseibacillus</taxon>
    </lineage>
</organism>
<dbReference type="SUPFAM" id="SSF50037">
    <property type="entry name" value="C-terminal domain of transcriptional repressors"/>
    <property type="match status" value="2"/>
</dbReference>
<dbReference type="Pfam" id="PF04023">
    <property type="entry name" value="FeoA"/>
    <property type="match status" value="2"/>
</dbReference>
<comment type="caution">
    <text evidence="3">The sequence shown here is derived from an EMBL/GenBank/DDBJ whole genome shotgun (WGS) entry which is preliminary data.</text>
</comment>
<keyword evidence="1" id="KW-0408">Iron</keyword>
<dbReference type="PANTHER" id="PTHR42954">
    <property type="entry name" value="FE(2+) TRANSPORT PROTEIN A"/>
    <property type="match status" value="1"/>
</dbReference>
<keyword evidence="4" id="KW-1185">Reference proteome</keyword>
<reference evidence="4" key="1">
    <citation type="journal article" date="2019" name="Int. J. Syst. Evol. Microbiol.">
        <title>The Global Catalogue of Microorganisms (GCM) 10K type strain sequencing project: providing services to taxonomists for standard genome sequencing and annotation.</title>
        <authorList>
            <consortium name="The Broad Institute Genomics Platform"/>
            <consortium name="The Broad Institute Genome Sequencing Center for Infectious Disease"/>
            <person name="Wu L."/>
            <person name="Ma J."/>
        </authorList>
    </citation>
    <scope>NUCLEOTIDE SEQUENCE [LARGE SCALE GENOMIC DNA]</scope>
    <source>
        <strain evidence="4">CCM 8947</strain>
    </source>
</reference>
<dbReference type="RefSeq" id="WP_125695788.1">
    <property type="nucleotide sequence ID" value="NZ_JBHTOG010000044.1"/>
</dbReference>
<dbReference type="InterPro" id="IPR008988">
    <property type="entry name" value="Transcriptional_repressor_C"/>
</dbReference>
<dbReference type="Gene3D" id="2.30.30.90">
    <property type="match status" value="2"/>
</dbReference>
<dbReference type="InterPro" id="IPR038157">
    <property type="entry name" value="FeoA_core_dom"/>
</dbReference>
<evidence type="ECO:0000313" key="4">
    <source>
        <dbReference type="Proteomes" id="UP001597192"/>
    </source>
</evidence>
<feature type="domain" description="Ferrous iron transporter FeoA-like" evidence="2">
    <location>
        <begin position="2"/>
        <end position="74"/>
    </location>
</feature>
<evidence type="ECO:0000313" key="3">
    <source>
        <dbReference type="EMBL" id="MFD1432846.1"/>
    </source>
</evidence>
<gene>
    <name evidence="3" type="ORF">ACFQ47_09215</name>
</gene>
<dbReference type="InterPro" id="IPR052713">
    <property type="entry name" value="FeoA"/>
</dbReference>
<dbReference type="PANTHER" id="PTHR42954:SF2">
    <property type="entry name" value="FE(2+) TRANSPORT PROTEIN A"/>
    <property type="match status" value="1"/>
</dbReference>
<evidence type="ECO:0000259" key="2">
    <source>
        <dbReference type="SMART" id="SM00899"/>
    </source>
</evidence>
<proteinExistence type="predicted"/>
<dbReference type="EMBL" id="JBHTOG010000044">
    <property type="protein sequence ID" value="MFD1432846.1"/>
    <property type="molecule type" value="Genomic_DNA"/>
</dbReference>
<dbReference type="SMART" id="SM00899">
    <property type="entry name" value="FeoA"/>
    <property type="match status" value="2"/>
</dbReference>
<name>A0ABW4CSY8_9LACO</name>
<dbReference type="InterPro" id="IPR007167">
    <property type="entry name" value="Fe-transptr_FeoA-like"/>
</dbReference>
<feature type="domain" description="Ferrous iron transporter FeoA-like" evidence="2">
    <location>
        <begin position="84"/>
        <end position="156"/>
    </location>
</feature>
<dbReference type="Proteomes" id="UP001597192">
    <property type="component" value="Unassembled WGS sequence"/>
</dbReference>
<protein>
    <submittedName>
        <fullName evidence="3">Ferrous iron transport protein A</fullName>
    </submittedName>
</protein>
<accession>A0ABW4CSY8</accession>
<sequence>MQTLTDVPRPGAFIILGVTGRPALVRHLAEMGLLVGKRITVIQTADGPTGMLVFFQGQRLAISNDIAANIQVAPLTAAQLDDAVPLAGVGVHRSAIVAKLTGTPALRQRLMDMGLTRGTMVTVHQVAPLGDPLELVVRGYKLSLRKADAASVLVAEVDAHD</sequence>